<dbReference type="eggNOG" id="COG2503">
    <property type="taxonomic scope" value="Bacteria"/>
</dbReference>
<dbReference type="PANTHER" id="PTHR31284">
    <property type="entry name" value="ACID PHOSPHATASE-LIKE PROTEIN"/>
    <property type="match status" value="1"/>
</dbReference>
<dbReference type="OrthoDB" id="395856at2"/>
<dbReference type="AlphaFoldDB" id="I6Z5C7"/>
<dbReference type="SUPFAM" id="SSF56784">
    <property type="entry name" value="HAD-like"/>
    <property type="match status" value="1"/>
</dbReference>
<proteinExistence type="predicted"/>
<evidence type="ECO:0000313" key="4">
    <source>
        <dbReference type="Proteomes" id="UP000009011"/>
    </source>
</evidence>
<organism evidence="3 4">
    <name type="scientific">Melioribacter roseus (strain DSM 23840 / JCM 17771 / VKM B-2668 / P3M-2)</name>
    <dbReference type="NCBI Taxonomy" id="1191523"/>
    <lineage>
        <taxon>Bacteria</taxon>
        <taxon>Pseudomonadati</taxon>
        <taxon>Ignavibacteriota</taxon>
        <taxon>Ignavibacteria</taxon>
        <taxon>Ignavibacteriales</taxon>
        <taxon>Melioribacteraceae</taxon>
        <taxon>Melioribacter</taxon>
    </lineage>
</organism>
<dbReference type="InterPro" id="IPR005519">
    <property type="entry name" value="Acid_phosphat_B-like"/>
</dbReference>
<evidence type="ECO:0000313" key="3">
    <source>
        <dbReference type="EMBL" id="AFN74360.1"/>
    </source>
</evidence>
<keyword evidence="1" id="KW-0732">Signal</keyword>
<dbReference type="PIRSF" id="PIRSF002674">
    <property type="entry name" value="VSP"/>
    <property type="match status" value="1"/>
</dbReference>
<sequence>MKYGILKISLIFFFVACQPELVNLDKAKKAVAEYYDYGTYEKDCKKLIDEAVEFIETIDPYDSNAVVFDIDETALDNYRYIKSIGFGYILDEWNKWVNRAEAPPNKEVKRFYDYLRSKKIRIIFLSGRHEETYQATVKNLRSAGYTEYDTLIIRNDNELNVSASEFKSRIRKELAEKGYRIIANIGDQKSDFEGGYSGYVIKLPNYLYQVD</sequence>
<evidence type="ECO:0000256" key="2">
    <source>
        <dbReference type="ARBA" id="ARBA00023180"/>
    </source>
</evidence>
<dbReference type="EMBL" id="CP003557">
    <property type="protein sequence ID" value="AFN74360.1"/>
    <property type="molecule type" value="Genomic_DNA"/>
</dbReference>
<dbReference type="PANTHER" id="PTHR31284:SF10">
    <property type="entry name" value="ACID PHOSPHATASE-LIKE PROTEIN"/>
    <property type="match status" value="1"/>
</dbReference>
<dbReference type="HOGENOM" id="CLU_053338_3_0_10"/>
<dbReference type="InterPro" id="IPR014403">
    <property type="entry name" value="APS1/VSP"/>
</dbReference>
<dbReference type="InterPro" id="IPR023214">
    <property type="entry name" value="HAD_sf"/>
</dbReference>
<dbReference type="RefSeq" id="WP_014855796.1">
    <property type="nucleotide sequence ID" value="NC_018178.1"/>
</dbReference>
<reference evidence="3 4" key="1">
    <citation type="journal article" date="2013" name="PLoS ONE">
        <title>Genomic analysis of Melioribacter roseus, facultatively anaerobic organotrophic bacterium representing a novel deep lineage within Bacteriodetes/Chlorobi group.</title>
        <authorList>
            <person name="Kadnikov V.V."/>
            <person name="Mardanov A.V."/>
            <person name="Podosokorskaya O.A."/>
            <person name="Gavrilov S.N."/>
            <person name="Kublanov I.V."/>
            <person name="Beletsky A.V."/>
            <person name="Bonch-Osmolovskaya E.A."/>
            <person name="Ravin N.V."/>
        </authorList>
    </citation>
    <scope>NUCLEOTIDE SEQUENCE [LARGE SCALE GENOMIC DNA]</scope>
    <source>
        <strain evidence="4">JCM 17771 / P3M-2</strain>
    </source>
</reference>
<dbReference type="STRING" id="1191523.MROS_1121"/>
<keyword evidence="2" id="KW-0325">Glycoprotein</keyword>
<dbReference type="KEGG" id="mro:MROS_1121"/>
<gene>
    <name evidence="3" type="ordered locus">MROS_1121</name>
</gene>
<accession>I6Z5C7</accession>
<dbReference type="InterPro" id="IPR036412">
    <property type="entry name" value="HAD-like_sf"/>
</dbReference>
<dbReference type="Pfam" id="PF03767">
    <property type="entry name" value="Acid_phosphat_B"/>
    <property type="match status" value="1"/>
</dbReference>
<keyword evidence="4" id="KW-1185">Reference proteome</keyword>
<dbReference type="Proteomes" id="UP000009011">
    <property type="component" value="Chromosome"/>
</dbReference>
<protein>
    <submittedName>
        <fullName evidence="3">Acid phosphatase, class B</fullName>
    </submittedName>
</protein>
<name>I6Z5C7_MELRP</name>
<dbReference type="Gene3D" id="3.40.50.1000">
    <property type="entry name" value="HAD superfamily/HAD-like"/>
    <property type="match status" value="1"/>
</dbReference>
<evidence type="ECO:0000256" key="1">
    <source>
        <dbReference type="ARBA" id="ARBA00022729"/>
    </source>
</evidence>